<reference evidence="2 3" key="1">
    <citation type="journal article" date="2019" name="Nat. Med.">
        <title>A library of human gut bacterial isolates paired with longitudinal multiomics data enables mechanistic microbiome research.</title>
        <authorList>
            <person name="Poyet M."/>
            <person name="Groussin M."/>
            <person name="Gibbons S.M."/>
            <person name="Avila-Pacheco J."/>
            <person name="Jiang X."/>
            <person name="Kearney S.M."/>
            <person name="Perrotta A.R."/>
            <person name="Berdy B."/>
            <person name="Zhao S."/>
            <person name="Lieberman T.D."/>
            <person name="Swanson P.K."/>
            <person name="Smith M."/>
            <person name="Roesemann S."/>
            <person name="Alexander J.E."/>
            <person name="Rich S.A."/>
            <person name="Livny J."/>
            <person name="Vlamakis H."/>
            <person name="Clish C."/>
            <person name="Bullock K."/>
            <person name="Deik A."/>
            <person name="Scott J."/>
            <person name="Pierce K.A."/>
            <person name="Xavier R.J."/>
            <person name="Alm E.J."/>
        </authorList>
    </citation>
    <scope>NUCLEOTIDE SEQUENCE [LARGE SCALE GENOMIC DNA]</scope>
    <source>
        <strain evidence="2 3">BIOML-A62</strain>
    </source>
</reference>
<dbReference type="InterPro" id="IPR007421">
    <property type="entry name" value="Schlafen_AlbA_2_dom"/>
</dbReference>
<evidence type="ECO:0000313" key="2">
    <source>
        <dbReference type="EMBL" id="KAB6139590.1"/>
    </source>
</evidence>
<accession>A0A6A2RS78</accession>
<organism evidence="2 3">
    <name type="scientific">Bacteroides xylanisolvens</name>
    <dbReference type="NCBI Taxonomy" id="371601"/>
    <lineage>
        <taxon>Bacteria</taxon>
        <taxon>Pseudomonadati</taxon>
        <taxon>Bacteroidota</taxon>
        <taxon>Bacteroidia</taxon>
        <taxon>Bacteroidales</taxon>
        <taxon>Bacteroidaceae</taxon>
        <taxon>Bacteroides</taxon>
    </lineage>
</organism>
<evidence type="ECO:0000259" key="1">
    <source>
        <dbReference type="Pfam" id="PF04326"/>
    </source>
</evidence>
<dbReference type="InterPro" id="IPR036388">
    <property type="entry name" value="WH-like_DNA-bd_sf"/>
</dbReference>
<name>A0A6A2RS78_9BACE</name>
<proteinExistence type="predicted"/>
<dbReference type="InterPro" id="IPR038461">
    <property type="entry name" value="Schlafen_AlbA_2_dom_sf"/>
</dbReference>
<dbReference type="EMBL" id="WDEH01000011">
    <property type="protein sequence ID" value="KAB6139590.1"/>
    <property type="molecule type" value="Genomic_DNA"/>
</dbReference>
<dbReference type="AlphaFoldDB" id="A0A6A2RS78"/>
<sequence length="321" mass="36420">MSESQNIEYKESWRDEYLKWICGFANAQGGRIYIGIDDNQQVVGVADTKRLMEDIPNKIVNYLDIVADVNLLHKEDKDYIEIAVQPCNLPIAYHGIYHYRSGSTKQELKGAALQQFLLRKMGHSWDDIENERATLDDIDRQAIDFFLRKAVDAGRMPVDSLNETTEKVLSNLNLIGGEGKLRNAALLLFGKNPAKFFTSVQFRIGRFGRDEADLMFQDVVDGNIIQMTDRVIEVLKSKNDDPLNDPLNDPLKLSSLEKDILKLIVKDNQSTYDNLAISLSVSSATIKRAFRNLKVNGCIIRKGSKKIGYWMITEKGKSILK</sequence>
<keyword evidence="2" id="KW-0067">ATP-binding</keyword>
<keyword evidence="2" id="KW-0378">Hydrolase</keyword>
<comment type="caution">
    <text evidence="2">The sequence shown here is derived from an EMBL/GenBank/DDBJ whole genome shotgun (WGS) entry which is preliminary data.</text>
</comment>
<dbReference type="Gene3D" id="1.10.10.10">
    <property type="entry name" value="Winged helix-like DNA-binding domain superfamily/Winged helix DNA-binding domain"/>
    <property type="match status" value="1"/>
</dbReference>
<dbReference type="GO" id="GO:0004386">
    <property type="term" value="F:helicase activity"/>
    <property type="evidence" value="ECO:0007669"/>
    <property type="project" value="UniProtKB-KW"/>
</dbReference>
<gene>
    <name evidence="2" type="ORF">GA424_08825</name>
</gene>
<dbReference type="SUPFAM" id="SSF46785">
    <property type="entry name" value="Winged helix' DNA-binding domain"/>
    <property type="match status" value="1"/>
</dbReference>
<keyword evidence="2" id="KW-0547">Nucleotide-binding</keyword>
<dbReference type="PANTHER" id="PTHR30595">
    <property type="entry name" value="GLPR-RELATED TRANSCRIPTIONAL REPRESSOR"/>
    <property type="match status" value="1"/>
</dbReference>
<feature type="domain" description="Schlafen AlbA-2" evidence="1">
    <location>
        <begin position="3"/>
        <end position="108"/>
    </location>
</feature>
<keyword evidence="2" id="KW-0347">Helicase</keyword>
<dbReference type="InterPro" id="IPR036390">
    <property type="entry name" value="WH_DNA-bd_sf"/>
</dbReference>
<dbReference type="Gene3D" id="3.30.950.30">
    <property type="entry name" value="Schlafen, AAA domain"/>
    <property type="match status" value="1"/>
</dbReference>
<dbReference type="PANTHER" id="PTHR30595:SF6">
    <property type="entry name" value="SCHLAFEN ALBA-2 DOMAIN-CONTAINING PROTEIN"/>
    <property type="match status" value="1"/>
</dbReference>
<dbReference type="RefSeq" id="WP_004317389.1">
    <property type="nucleotide sequence ID" value="NZ_CABKPA010000036.1"/>
</dbReference>
<dbReference type="Pfam" id="PF04326">
    <property type="entry name" value="SLFN_AlbA_2"/>
    <property type="match status" value="1"/>
</dbReference>
<evidence type="ECO:0000313" key="3">
    <source>
        <dbReference type="Proteomes" id="UP000487596"/>
    </source>
</evidence>
<protein>
    <submittedName>
        <fullName evidence="2">ATP-dependent DNA helicase</fullName>
    </submittedName>
</protein>
<dbReference type="Proteomes" id="UP000487596">
    <property type="component" value="Unassembled WGS sequence"/>
</dbReference>